<keyword evidence="3" id="KW-1185">Reference proteome</keyword>
<evidence type="ECO:0000256" key="1">
    <source>
        <dbReference type="ARBA" id="ARBA00006479"/>
    </source>
</evidence>
<comment type="similarity">
    <text evidence="1">Belongs to the ROK (NagC/XylR) family.</text>
</comment>
<dbReference type="InterPro" id="IPR000600">
    <property type="entry name" value="ROK"/>
</dbReference>
<dbReference type="InterPro" id="IPR043129">
    <property type="entry name" value="ATPase_NBD"/>
</dbReference>
<dbReference type="STRING" id="1235802.C823_04914"/>
<organism evidence="2 3">
    <name type="scientific">Eubacterium plexicaudatum ASF492</name>
    <dbReference type="NCBI Taxonomy" id="1235802"/>
    <lineage>
        <taxon>Bacteria</taxon>
        <taxon>Bacillati</taxon>
        <taxon>Bacillota</taxon>
        <taxon>Clostridia</taxon>
        <taxon>Eubacteriales</taxon>
        <taxon>Eubacteriaceae</taxon>
        <taxon>Eubacterium</taxon>
    </lineage>
</organism>
<dbReference type="AlphaFoldDB" id="N1ZXK4"/>
<comment type="caution">
    <text evidence="2">The sequence shown here is derived from an EMBL/GenBank/DDBJ whole genome shotgun (WGS) entry which is preliminary data.</text>
</comment>
<sequence>MSKMTKEGLLKYNMKKYVCIDIGGTAVKYGLIGADGMIISRGETPTEAEKGGPSILEKAVTITDRFTQEHEIAGICVSTAGIVDTKKGMIRHAAPLIPQYTGTRIKETMEQRFSVPCEVENDVNCAGLAEYLTGAGKDSDPMLMLTIGTGIGGCMVTGGHVFHGVSYSACEVGYMHMRGSDFQTLGSAGSLVKKTAERKQEPVEDWNGFRIFSEAKLGNSVCIETIDELTDVLGLGIANLCYVLNPETVVLGGGIMAQEDYLADRIRTALDTYLIDSIATHVTIRFAKHRNDAGMLGAFYHFKGCHLS</sequence>
<dbReference type="PANTHER" id="PTHR18964:SF165">
    <property type="entry name" value="BETA-GLUCOSIDE KINASE"/>
    <property type="match status" value="1"/>
</dbReference>
<name>N1ZXK4_9FIRM</name>
<proteinExistence type="inferred from homology"/>
<dbReference type="eggNOG" id="COG1940">
    <property type="taxonomic scope" value="Bacteria"/>
</dbReference>
<evidence type="ECO:0000313" key="2">
    <source>
        <dbReference type="EMBL" id="EMZ20616.1"/>
    </source>
</evidence>
<dbReference type="CDD" id="cd24068">
    <property type="entry name" value="ASKHA_NBD_ROK_FnNanK-like"/>
    <property type="match status" value="1"/>
</dbReference>
<evidence type="ECO:0008006" key="4">
    <source>
        <dbReference type="Google" id="ProtNLM"/>
    </source>
</evidence>
<accession>N1ZXK4</accession>
<dbReference type="SUPFAM" id="SSF53067">
    <property type="entry name" value="Actin-like ATPase domain"/>
    <property type="match status" value="1"/>
</dbReference>
<gene>
    <name evidence="2" type="ORF">C823_04914</name>
</gene>
<evidence type="ECO:0000313" key="3">
    <source>
        <dbReference type="Proteomes" id="UP000012589"/>
    </source>
</evidence>
<protein>
    <recommendedName>
        <fullName evidence="4">ROK family protein</fullName>
    </recommendedName>
</protein>
<dbReference type="Pfam" id="PF00480">
    <property type="entry name" value="ROK"/>
    <property type="match status" value="1"/>
</dbReference>
<reference evidence="2 3" key="1">
    <citation type="journal article" date="2014" name="Genome Announc.">
        <title>Draft genome sequences of the altered schaedler flora, a defined bacterial community from gnotobiotic mice.</title>
        <authorList>
            <person name="Wannemuehler M.J."/>
            <person name="Overstreet A.M."/>
            <person name="Ward D.V."/>
            <person name="Phillips G.J."/>
        </authorList>
    </citation>
    <scope>NUCLEOTIDE SEQUENCE [LARGE SCALE GENOMIC DNA]</scope>
    <source>
        <strain evidence="2 3">ASF492</strain>
    </source>
</reference>
<dbReference type="PATRIC" id="fig|1235802.3.peg.5175"/>
<dbReference type="Proteomes" id="UP000012589">
    <property type="component" value="Unassembled WGS sequence"/>
</dbReference>
<dbReference type="Gene3D" id="3.30.420.40">
    <property type="match status" value="2"/>
</dbReference>
<dbReference type="PANTHER" id="PTHR18964">
    <property type="entry name" value="ROK (REPRESSOR, ORF, KINASE) FAMILY"/>
    <property type="match status" value="1"/>
</dbReference>
<dbReference type="HOGENOM" id="CLU_036604_0_2_9"/>
<dbReference type="EMBL" id="AQFT01000141">
    <property type="protein sequence ID" value="EMZ20616.1"/>
    <property type="molecule type" value="Genomic_DNA"/>
</dbReference>